<dbReference type="RefSeq" id="WP_011127096.1">
    <property type="nucleotide sequence ID" value="NC_005070.1"/>
</dbReference>
<evidence type="ECO:0000313" key="6">
    <source>
        <dbReference type="EMBL" id="CAE06735.1"/>
    </source>
</evidence>
<proteinExistence type="inferred from homology"/>
<dbReference type="EMBL" id="BX569689">
    <property type="protein sequence ID" value="CAE06735.1"/>
    <property type="molecule type" value="Genomic_DNA"/>
</dbReference>
<evidence type="ECO:0000256" key="2">
    <source>
        <dbReference type="ARBA" id="ARBA00037999"/>
    </source>
</evidence>
<feature type="active site" description="Proton acceptor" evidence="3">
    <location>
        <position position="186"/>
    </location>
</feature>
<evidence type="ECO:0000256" key="4">
    <source>
        <dbReference type="PIRSR" id="PIRSR000390-2"/>
    </source>
</evidence>
<dbReference type="GO" id="GO:0030170">
    <property type="term" value="F:pyridoxal phosphate binding"/>
    <property type="evidence" value="ECO:0007669"/>
    <property type="project" value="UniProtKB-ARBA"/>
</dbReference>
<feature type="modified residue" description="N6-(pyridoxal phosphate)lysine" evidence="4">
    <location>
        <position position="186"/>
    </location>
</feature>
<dbReference type="GO" id="GO:0000271">
    <property type="term" value="P:polysaccharide biosynthetic process"/>
    <property type="evidence" value="ECO:0007669"/>
    <property type="project" value="TreeGrafter"/>
</dbReference>
<evidence type="ECO:0000256" key="1">
    <source>
        <dbReference type="ARBA" id="ARBA00022898"/>
    </source>
</evidence>
<dbReference type="KEGG" id="syw:SYNW0220"/>
<dbReference type="FunFam" id="3.40.640.10:FF:000089">
    <property type="entry name" value="Aminotransferase, DegT/DnrJ/EryC1/StrS family"/>
    <property type="match status" value="1"/>
</dbReference>
<dbReference type="GO" id="GO:0008483">
    <property type="term" value="F:transaminase activity"/>
    <property type="evidence" value="ECO:0007669"/>
    <property type="project" value="TreeGrafter"/>
</dbReference>
<dbReference type="STRING" id="84588.SYNW0220"/>
<dbReference type="eggNOG" id="COG0399">
    <property type="taxonomic scope" value="Bacteria"/>
</dbReference>
<dbReference type="CDD" id="cd00616">
    <property type="entry name" value="AHBA_syn"/>
    <property type="match status" value="1"/>
</dbReference>
<dbReference type="PANTHER" id="PTHR30244">
    <property type="entry name" value="TRANSAMINASE"/>
    <property type="match status" value="1"/>
</dbReference>
<comment type="similarity">
    <text evidence="2 5">Belongs to the DegT/DnrJ/EryC1 family.</text>
</comment>
<dbReference type="AlphaFoldDB" id="Q7U9N4"/>
<evidence type="ECO:0000256" key="5">
    <source>
        <dbReference type="RuleBase" id="RU004508"/>
    </source>
</evidence>
<keyword evidence="1 4" id="KW-0663">Pyridoxal phosphate</keyword>
<evidence type="ECO:0000313" key="7">
    <source>
        <dbReference type="Proteomes" id="UP000001422"/>
    </source>
</evidence>
<dbReference type="PIRSF" id="PIRSF000390">
    <property type="entry name" value="PLP_StrS"/>
    <property type="match status" value="1"/>
</dbReference>
<sequence>MQVPPFSLSQQISDLGQDLEEAVLNVLRSGQYIGGPQIKQFEDSFAASVGCRHAVGCNSGTDALILALRALGIGAGDEVITCSFSFFATAEAISAVGATPVFVDVDPATYLIDLDQIETVITPATKALMPVHLFGRPVDMGRLMAIAETHNLKVVEDCAQATGAQWNGQPVGSFGDVGCFSFFPTKNLGAAGDGGAATSNDDALAQIMRELAVHGMPKRYLHTALGYNSRLDAIQAAVLKVKLPKLKGWIERRTAIAERYRTHLTDLPGLTLPNPEEGHSWNQFVVRIGSCPTGQPLCNARCSPSATSASHGLPESCCRDWLKQTLMERGVNTIIYYPIPIHRQPAYADLELEQGSLPVTDQLCSQVLSLPIFPELDQEHQQTVIDTVTQLLERSKPTPLPVAGDQERMVA</sequence>
<protein>
    <submittedName>
        <fullName evidence="6">Pleiotropic regulatory protein</fullName>
    </submittedName>
</protein>
<dbReference type="Pfam" id="PF01041">
    <property type="entry name" value="DegT_DnrJ_EryC1"/>
    <property type="match status" value="2"/>
</dbReference>
<dbReference type="InterPro" id="IPR015422">
    <property type="entry name" value="PyrdxlP-dep_Trfase_small"/>
</dbReference>
<dbReference type="Gene3D" id="3.90.1150.10">
    <property type="entry name" value="Aspartate Aminotransferase, domain 1"/>
    <property type="match status" value="1"/>
</dbReference>
<dbReference type="Gene3D" id="3.40.640.10">
    <property type="entry name" value="Type I PLP-dependent aspartate aminotransferase-like (Major domain)"/>
    <property type="match status" value="1"/>
</dbReference>
<evidence type="ECO:0000256" key="3">
    <source>
        <dbReference type="PIRSR" id="PIRSR000390-1"/>
    </source>
</evidence>
<dbReference type="InterPro" id="IPR015424">
    <property type="entry name" value="PyrdxlP-dep_Trfase"/>
</dbReference>
<dbReference type="InterPro" id="IPR015421">
    <property type="entry name" value="PyrdxlP-dep_Trfase_major"/>
</dbReference>
<reference evidence="6 7" key="1">
    <citation type="journal article" date="2003" name="Nature">
        <title>The genome of a motile marine Synechococcus.</title>
        <authorList>
            <person name="Palenik B."/>
            <person name="Brahamsha B."/>
            <person name="Larimer F."/>
            <person name="Land M."/>
            <person name="Hauser L."/>
            <person name="Chain P."/>
            <person name="Lamerdin J."/>
            <person name="Regala W."/>
            <person name="Allen E.A."/>
            <person name="McCarren J."/>
            <person name="Paulsen I."/>
            <person name="Dufresne A."/>
            <person name="Partensky F."/>
            <person name="Webb E."/>
            <person name="Waterbury J."/>
        </authorList>
    </citation>
    <scope>NUCLEOTIDE SEQUENCE [LARGE SCALE GENOMIC DNA]</scope>
    <source>
        <strain evidence="6 7">WH8102</strain>
    </source>
</reference>
<dbReference type="InterPro" id="IPR000653">
    <property type="entry name" value="DegT/StrS_aminotransferase"/>
</dbReference>
<accession>Q7U9N4</accession>
<dbReference type="Proteomes" id="UP000001422">
    <property type="component" value="Chromosome"/>
</dbReference>
<keyword evidence="7" id="KW-1185">Reference proteome</keyword>
<dbReference type="SUPFAM" id="SSF53383">
    <property type="entry name" value="PLP-dependent transferases"/>
    <property type="match status" value="1"/>
</dbReference>
<organism evidence="6 7">
    <name type="scientific">Parasynechococcus marenigrum (strain WH8102)</name>
    <dbReference type="NCBI Taxonomy" id="84588"/>
    <lineage>
        <taxon>Bacteria</taxon>
        <taxon>Bacillati</taxon>
        <taxon>Cyanobacteriota</taxon>
        <taxon>Cyanophyceae</taxon>
        <taxon>Synechococcales</taxon>
        <taxon>Prochlorococcaceae</taxon>
        <taxon>Parasynechococcus</taxon>
        <taxon>Parasynechococcus marenigrum</taxon>
    </lineage>
</organism>
<dbReference type="PANTHER" id="PTHR30244:SF36">
    <property type="entry name" value="3-OXO-GLUCOSE-6-PHOSPHATE:GLUTAMATE AMINOTRANSFERASE"/>
    <property type="match status" value="1"/>
</dbReference>
<name>Q7U9N4_PARMW</name>
<dbReference type="HOGENOM" id="CLU_033332_7_2_3"/>
<gene>
    <name evidence="6" type="primary">degT</name>
    <name evidence="6" type="ordered locus">SYNW0220</name>
</gene>